<gene>
    <name evidence="10" type="ORF">MBM_08548</name>
</gene>
<feature type="chain" id="PRO_5003854603" evidence="8">
    <location>
        <begin position="20"/>
        <end position="444"/>
    </location>
</feature>
<dbReference type="InParanoid" id="K1W7N0"/>
<dbReference type="Proteomes" id="UP000006753">
    <property type="component" value="Unassembled WGS sequence"/>
</dbReference>
<evidence type="ECO:0000256" key="2">
    <source>
        <dbReference type="ARBA" id="ARBA00005988"/>
    </source>
</evidence>
<sequence length="444" mass="47777">MKFQIFASAAICFPLLAFACLLEEELEGLPMKVIRRQTGNTSIEIGAGDRYKNGKIAPRGVGSSTEALTSILNVNEIASGLRGLSSVYGVPLFTTPYKTFNGASITGVLLGGGDAKCNGAYRIYLNGGLHARERGSPDGILLFAGDLLYADRHNQGLTYGSKSYTAEQVKTVLAAGIVILPLINPDGVAWDHSTNSCWRKNRNTRSSTGTDASVGVDLNRNFDFLHDYRTAFAPNLPRSVASDDPSAENFHGPSAFSEAETLSMKWVMDTFSRIRWFLDLHSYAGTVIHSWGSDENQSEFPSMNFQNHTYDSVRGILTDTPGVGTGYGEYSPESESSINIEGARRIAAGMSAVAGRTYTSLASAAFYPTSGSSDDYAYSRHFVDPSLNLIHAYAIEFGFANMAEGCPFYPTAALHNDNMKEVGAGLMDLVLSATELGLGDATTC</sequence>
<dbReference type="OrthoDB" id="3626597at2759"/>
<keyword evidence="11" id="KW-1185">Reference proteome</keyword>
<dbReference type="KEGG" id="mbe:MBM_08548"/>
<evidence type="ECO:0000256" key="3">
    <source>
        <dbReference type="ARBA" id="ARBA00022670"/>
    </source>
</evidence>
<keyword evidence="6" id="KW-0482">Metalloprotease</keyword>
<feature type="domain" description="Peptidase M14" evidence="9">
    <location>
        <begin position="70"/>
        <end position="433"/>
    </location>
</feature>
<dbReference type="PANTHER" id="PTHR11705:SF143">
    <property type="entry name" value="SLL0236 PROTEIN"/>
    <property type="match status" value="1"/>
</dbReference>
<dbReference type="RefSeq" id="XP_007296437.1">
    <property type="nucleotide sequence ID" value="XM_007296375.1"/>
</dbReference>
<keyword evidence="3" id="KW-0645">Protease</keyword>
<evidence type="ECO:0000256" key="8">
    <source>
        <dbReference type="SAM" id="SignalP"/>
    </source>
</evidence>
<evidence type="ECO:0000256" key="5">
    <source>
        <dbReference type="ARBA" id="ARBA00022833"/>
    </source>
</evidence>
<dbReference type="Pfam" id="PF00246">
    <property type="entry name" value="Peptidase_M14"/>
    <property type="match status" value="1"/>
</dbReference>
<evidence type="ECO:0000256" key="6">
    <source>
        <dbReference type="ARBA" id="ARBA00023049"/>
    </source>
</evidence>
<accession>K1W7N0</accession>
<dbReference type="GO" id="GO:0008270">
    <property type="term" value="F:zinc ion binding"/>
    <property type="evidence" value="ECO:0007669"/>
    <property type="project" value="InterPro"/>
</dbReference>
<dbReference type="OMA" id="ETKNHVS"/>
<dbReference type="SMART" id="SM00631">
    <property type="entry name" value="Zn_pept"/>
    <property type="match status" value="1"/>
</dbReference>
<organism evidence="10 11">
    <name type="scientific">Marssonina brunnea f. sp. multigermtubi (strain MB_m1)</name>
    <name type="common">Marssonina leaf spot fungus</name>
    <dbReference type="NCBI Taxonomy" id="1072389"/>
    <lineage>
        <taxon>Eukaryota</taxon>
        <taxon>Fungi</taxon>
        <taxon>Dikarya</taxon>
        <taxon>Ascomycota</taxon>
        <taxon>Pezizomycotina</taxon>
        <taxon>Leotiomycetes</taxon>
        <taxon>Helotiales</taxon>
        <taxon>Drepanopezizaceae</taxon>
        <taxon>Drepanopeziza</taxon>
    </lineage>
</organism>
<dbReference type="eggNOG" id="KOG2650">
    <property type="taxonomic scope" value="Eukaryota"/>
</dbReference>
<dbReference type="SUPFAM" id="SSF53187">
    <property type="entry name" value="Zn-dependent exopeptidases"/>
    <property type="match status" value="1"/>
</dbReference>
<evidence type="ECO:0000313" key="11">
    <source>
        <dbReference type="Proteomes" id="UP000006753"/>
    </source>
</evidence>
<dbReference type="PROSITE" id="PS51257">
    <property type="entry name" value="PROKAR_LIPOPROTEIN"/>
    <property type="match status" value="1"/>
</dbReference>
<dbReference type="GO" id="GO:0006508">
    <property type="term" value="P:proteolysis"/>
    <property type="evidence" value="ECO:0007669"/>
    <property type="project" value="UniProtKB-KW"/>
</dbReference>
<dbReference type="EMBL" id="JH921451">
    <property type="protein sequence ID" value="EKD13105.1"/>
    <property type="molecule type" value="Genomic_DNA"/>
</dbReference>
<dbReference type="InterPro" id="IPR000834">
    <property type="entry name" value="Peptidase_M14"/>
</dbReference>
<dbReference type="PROSITE" id="PS52035">
    <property type="entry name" value="PEPTIDASE_M14"/>
    <property type="match status" value="1"/>
</dbReference>
<dbReference type="GeneID" id="18764483"/>
<evidence type="ECO:0000256" key="4">
    <source>
        <dbReference type="ARBA" id="ARBA00022801"/>
    </source>
</evidence>
<dbReference type="AlphaFoldDB" id="K1W7N0"/>
<keyword evidence="5" id="KW-0862">Zinc</keyword>
<proteinExistence type="inferred from homology"/>
<dbReference type="GO" id="GO:0004181">
    <property type="term" value="F:metallocarboxypeptidase activity"/>
    <property type="evidence" value="ECO:0007669"/>
    <property type="project" value="InterPro"/>
</dbReference>
<dbReference type="Gene3D" id="3.40.630.10">
    <property type="entry name" value="Zn peptidases"/>
    <property type="match status" value="1"/>
</dbReference>
<protein>
    <submittedName>
        <fullName evidence="10">Zinc carboxypeptidase</fullName>
    </submittedName>
</protein>
<comment type="similarity">
    <text evidence="2 7">Belongs to the peptidase M14 family.</text>
</comment>
<evidence type="ECO:0000256" key="7">
    <source>
        <dbReference type="PROSITE-ProRule" id="PRU01379"/>
    </source>
</evidence>
<keyword evidence="10" id="KW-0121">Carboxypeptidase</keyword>
<evidence type="ECO:0000313" key="10">
    <source>
        <dbReference type="EMBL" id="EKD13105.1"/>
    </source>
</evidence>
<feature type="active site" description="Proton donor/acceptor" evidence="7">
    <location>
        <position position="396"/>
    </location>
</feature>
<keyword evidence="4" id="KW-0378">Hydrolase</keyword>
<comment type="cofactor">
    <cofactor evidence="1">
        <name>Zn(2+)</name>
        <dbReference type="ChEBI" id="CHEBI:29105"/>
    </cofactor>
</comment>
<evidence type="ECO:0000259" key="9">
    <source>
        <dbReference type="PROSITE" id="PS52035"/>
    </source>
</evidence>
<dbReference type="HOGENOM" id="CLU_018931_0_0_1"/>
<name>K1W7N0_MARBU</name>
<feature type="signal peptide" evidence="8">
    <location>
        <begin position="1"/>
        <end position="19"/>
    </location>
</feature>
<keyword evidence="8" id="KW-0732">Signal</keyword>
<reference evidence="10 11" key="1">
    <citation type="journal article" date="2012" name="BMC Genomics">
        <title>Sequencing the genome of Marssonina brunnea reveals fungus-poplar co-evolution.</title>
        <authorList>
            <person name="Zhu S."/>
            <person name="Cao Y.-Z."/>
            <person name="Jiang C."/>
            <person name="Tan B.-Y."/>
            <person name="Wang Z."/>
            <person name="Feng S."/>
            <person name="Zhang L."/>
            <person name="Su X.-H."/>
            <person name="Brejova B."/>
            <person name="Vinar T."/>
            <person name="Xu M."/>
            <person name="Wang M.-X."/>
            <person name="Zhang S.-G."/>
            <person name="Huang M.-R."/>
            <person name="Wu R."/>
            <person name="Zhou Y."/>
        </authorList>
    </citation>
    <scope>NUCLEOTIDE SEQUENCE [LARGE SCALE GENOMIC DNA]</scope>
    <source>
        <strain evidence="10 11">MB_m1</strain>
    </source>
</reference>
<evidence type="ECO:0000256" key="1">
    <source>
        <dbReference type="ARBA" id="ARBA00001947"/>
    </source>
</evidence>
<dbReference type="PANTHER" id="PTHR11705">
    <property type="entry name" value="PROTEASE FAMILY M14 CARBOXYPEPTIDASE A,B"/>
    <property type="match status" value="1"/>
</dbReference>